<dbReference type="EMBL" id="AZMM01012923">
    <property type="protein sequence ID" value="ETJ32626.1"/>
    <property type="molecule type" value="Genomic_DNA"/>
</dbReference>
<accession>W1XR57</accession>
<sequence length="22" mass="2297">MLASCETIKEPFSTGVVVSRAA</sequence>
<name>W1XR57_9ZZZZ</name>
<reference evidence="1" key="1">
    <citation type="submission" date="2013-12" db="EMBL/GenBank/DDBJ databases">
        <title>A Varibaculum cambriense genome reconstructed from a premature infant gut community with otherwise low bacterial novelty that shifts toward anaerobic metabolism during the third week of life.</title>
        <authorList>
            <person name="Brown C.T."/>
            <person name="Sharon I."/>
            <person name="Thomas B.C."/>
            <person name="Castelle C.J."/>
            <person name="Morowitz M.J."/>
            <person name="Banfield J.F."/>
        </authorList>
    </citation>
    <scope>NUCLEOTIDE SEQUENCE</scope>
</reference>
<feature type="non-terminal residue" evidence="1">
    <location>
        <position position="22"/>
    </location>
</feature>
<organism evidence="1">
    <name type="scientific">human gut metagenome</name>
    <dbReference type="NCBI Taxonomy" id="408170"/>
    <lineage>
        <taxon>unclassified sequences</taxon>
        <taxon>metagenomes</taxon>
        <taxon>organismal metagenomes</taxon>
    </lineage>
</organism>
<comment type="caution">
    <text evidence="1">The sequence shown here is derived from an EMBL/GenBank/DDBJ whole genome shotgun (WGS) entry which is preliminary data.</text>
</comment>
<protein>
    <submittedName>
        <fullName evidence="1">Uncharacterized protein</fullName>
    </submittedName>
</protein>
<dbReference type="AlphaFoldDB" id="W1XR57"/>
<evidence type="ECO:0000313" key="1">
    <source>
        <dbReference type="EMBL" id="ETJ32626.1"/>
    </source>
</evidence>
<proteinExistence type="predicted"/>
<gene>
    <name evidence="1" type="ORF">Q604_UNBC12923G0002</name>
</gene>